<evidence type="ECO:0000313" key="1">
    <source>
        <dbReference type="EMBL" id="CAG9945509.1"/>
    </source>
</evidence>
<name>A0ACA9TXJ6_BIOOC</name>
<dbReference type="Proteomes" id="UP000836387">
    <property type="component" value="Unassembled WGS sequence"/>
</dbReference>
<accession>A0ACA9TXJ6</accession>
<proteinExistence type="predicted"/>
<evidence type="ECO:0000313" key="2">
    <source>
        <dbReference type="Proteomes" id="UP000836387"/>
    </source>
</evidence>
<reference evidence="1" key="2">
    <citation type="submission" date="2021-10" db="EMBL/GenBank/DDBJ databases">
        <authorList>
            <person name="Piombo E."/>
        </authorList>
    </citation>
    <scope>NUCLEOTIDE SEQUENCE</scope>
</reference>
<comment type="caution">
    <text evidence="1">The sequence shown here is derived from an EMBL/GenBank/DDBJ whole genome shotgun (WGS) entry which is preliminary data.</text>
</comment>
<sequence>MGLSAETITRAADLLLHGYATTLKVSAVRHLLEDHDIPFISDNLAIAPQRVDQAFGLQRRWPAGRSSPAEAATQSPTDKTK</sequence>
<gene>
    <name evidence="1" type="ORF">CRV2_00012247</name>
</gene>
<organism evidence="1 2">
    <name type="scientific">Clonostachys rosea f. rosea IK726</name>
    <dbReference type="NCBI Taxonomy" id="1349383"/>
    <lineage>
        <taxon>Eukaryota</taxon>
        <taxon>Fungi</taxon>
        <taxon>Dikarya</taxon>
        <taxon>Ascomycota</taxon>
        <taxon>Pezizomycotina</taxon>
        <taxon>Sordariomycetes</taxon>
        <taxon>Hypocreomycetidae</taxon>
        <taxon>Hypocreales</taxon>
        <taxon>Bionectriaceae</taxon>
        <taxon>Clonostachys</taxon>
    </lineage>
</organism>
<keyword evidence="2" id="KW-1185">Reference proteome</keyword>
<protein>
    <submittedName>
        <fullName evidence="1">Uncharacterized protein</fullName>
    </submittedName>
</protein>
<dbReference type="EMBL" id="CADEHS020000009">
    <property type="protein sequence ID" value="CAG9945509.1"/>
    <property type="molecule type" value="Genomic_DNA"/>
</dbReference>
<reference evidence="1" key="1">
    <citation type="submission" date="2020-04" db="EMBL/GenBank/DDBJ databases">
        <authorList>
            <person name="Broberg M."/>
        </authorList>
    </citation>
    <scope>NUCLEOTIDE SEQUENCE</scope>
</reference>